<dbReference type="PRINTS" id="PR01437">
    <property type="entry name" value="NUOXDRDTASE4"/>
</dbReference>
<dbReference type="AlphaFoldDB" id="A0A1U7D590"/>
<keyword evidence="12" id="KW-1185">Reference proteome</keyword>
<evidence type="ECO:0000256" key="1">
    <source>
        <dbReference type="ARBA" id="ARBA00002378"/>
    </source>
</evidence>
<dbReference type="STRING" id="1229727.Ga0080559_TMP2439"/>
<feature type="transmembrane region" description="Helical" evidence="9">
    <location>
        <begin position="6"/>
        <end position="25"/>
    </location>
</feature>
<evidence type="ECO:0000256" key="4">
    <source>
        <dbReference type="ARBA" id="ARBA00022475"/>
    </source>
</evidence>
<feature type="transmembrane region" description="Helical" evidence="9">
    <location>
        <begin position="236"/>
        <end position="259"/>
    </location>
</feature>
<evidence type="ECO:0000256" key="2">
    <source>
        <dbReference type="ARBA" id="ARBA00004651"/>
    </source>
</evidence>
<keyword evidence="5 8" id="KW-0812">Transmembrane</keyword>
<protein>
    <submittedName>
        <fullName evidence="11">Multisubunit potassium/proton antiporter, PhaD subunit</fullName>
    </submittedName>
</protein>
<organism evidence="11 12">
    <name type="scientific">Salipiger profundus</name>
    <dbReference type="NCBI Taxonomy" id="1229727"/>
    <lineage>
        <taxon>Bacteria</taxon>
        <taxon>Pseudomonadati</taxon>
        <taxon>Pseudomonadota</taxon>
        <taxon>Alphaproteobacteria</taxon>
        <taxon>Rhodobacterales</taxon>
        <taxon>Roseobacteraceae</taxon>
        <taxon>Salipiger</taxon>
    </lineage>
</organism>
<evidence type="ECO:0000259" key="10">
    <source>
        <dbReference type="Pfam" id="PF00361"/>
    </source>
</evidence>
<feature type="transmembrane region" description="Helical" evidence="9">
    <location>
        <begin position="163"/>
        <end position="184"/>
    </location>
</feature>
<accession>A0A1U7D590</accession>
<dbReference type="Proteomes" id="UP000186559">
    <property type="component" value="Chromosome"/>
</dbReference>
<dbReference type="OrthoDB" id="9768329at2"/>
<feature type="transmembrane region" description="Helical" evidence="9">
    <location>
        <begin position="279"/>
        <end position="297"/>
    </location>
</feature>
<dbReference type="NCBIfam" id="NF009309">
    <property type="entry name" value="PRK12666.1"/>
    <property type="match status" value="1"/>
</dbReference>
<dbReference type="PANTHER" id="PTHR42703:SF1">
    <property type="entry name" value="NA(+)_H(+) ANTIPORTER SUBUNIT D1"/>
    <property type="match status" value="1"/>
</dbReference>
<dbReference type="RefSeq" id="WP_076623358.1">
    <property type="nucleotide sequence ID" value="NZ_BMEW01000005.1"/>
</dbReference>
<dbReference type="InterPro" id="IPR050586">
    <property type="entry name" value="CPA3_Na-H_Antiporter_D"/>
</dbReference>
<dbReference type="PANTHER" id="PTHR42703">
    <property type="entry name" value="NADH DEHYDROGENASE"/>
    <property type="match status" value="1"/>
</dbReference>
<feature type="transmembrane region" description="Helical" evidence="9">
    <location>
        <begin position="411"/>
        <end position="429"/>
    </location>
</feature>
<dbReference type="Pfam" id="PF00361">
    <property type="entry name" value="Proton_antipo_M"/>
    <property type="match status" value="1"/>
</dbReference>
<dbReference type="InterPro" id="IPR001750">
    <property type="entry name" value="ND/Mrp_TM"/>
</dbReference>
<dbReference type="GO" id="GO:0008137">
    <property type="term" value="F:NADH dehydrogenase (ubiquinone) activity"/>
    <property type="evidence" value="ECO:0007669"/>
    <property type="project" value="InterPro"/>
</dbReference>
<feature type="transmembrane region" description="Helical" evidence="9">
    <location>
        <begin position="332"/>
        <end position="353"/>
    </location>
</feature>
<reference evidence="11 12" key="1">
    <citation type="submission" date="2016-03" db="EMBL/GenBank/DDBJ databases">
        <title>Deep-sea bacteria in the southern Pacific.</title>
        <authorList>
            <person name="Tang K."/>
        </authorList>
    </citation>
    <scope>NUCLEOTIDE SEQUENCE [LARGE SCALE GENOMIC DNA]</scope>
    <source>
        <strain evidence="11 12">JLT2016</strain>
    </source>
</reference>
<feature type="transmembrane region" description="Helical" evidence="9">
    <location>
        <begin position="32"/>
        <end position="51"/>
    </location>
</feature>
<evidence type="ECO:0000313" key="11">
    <source>
        <dbReference type="EMBL" id="APX23235.1"/>
    </source>
</evidence>
<feature type="domain" description="NADH:quinone oxidoreductase/Mrp antiporter transmembrane" evidence="10">
    <location>
        <begin position="128"/>
        <end position="417"/>
    </location>
</feature>
<keyword evidence="7 9" id="KW-0472">Membrane</keyword>
<feature type="transmembrane region" description="Helical" evidence="9">
    <location>
        <begin position="304"/>
        <end position="326"/>
    </location>
</feature>
<evidence type="ECO:0000256" key="6">
    <source>
        <dbReference type="ARBA" id="ARBA00022989"/>
    </source>
</evidence>
<keyword evidence="6 9" id="KW-1133">Transmembrane helix</keyword>
<feature type="transmembrane region" description="Helical" evidence="9">
    <location>
        <begin position="373"/>
        <end position="391"/>
    </location>
</feature>
<keyword evidence="4" id="KW-1003">Cell membrane</keyword>
<evidence type="ECO:0000256" key="8">
    <source>
        <dbReference type="RuleBase" id="RU000320"/>
    </source>
</evidence>
<comment type="subcellular location">
    <subcellularLocation>
        <location evidence="2">Cell membrane</location>
        <topology evidence="2">Multi-pass membrane protein</topology>
    </subcellularLocation>
    <subcellularLocation>
        <location evidence="8">Membrane</location>
        <topology evidence="8">Multi-pass membrane protein</topology>
    </subcellularLocation>
</comment>
<comment type="function">
    <text evidence="1">NDH-1 shuttles electrons from NADH, via FMN and iron-sulfur (Fe-S) centers, to quinones in the respiratory chain. The immediate electron acceptor for the enzyme in this species is believed to be ubiquinone. Couples the redox reaction to proton translocation (for every two electrons transferred, four hydrogen ions are translocated across the cytoplasmic membrane), and thus conserves the redox energy in a proton gradient.</text>
</comment>
<evidence type="ECO:0000256" key="7">
    <source>
        <dbReference type="ARBA" id="ARBA00023136"/>
    </source>
</evidence>
<gene>
    <name evidence="11" type="ORF">Ga0080559_TMP2439</name>
</gene>
<comment type="similarity">
    <text evidence="3">Belongs to the CPA3 antiporters (TC 2.A.63) subunit D family.</text>
</comment>
<evidence type="ECO:0000313" key="12">
    <source>
        <dbReference type="Proteomes" id="UP000186559"/>
    </source>
</evidence>
<name>A0A1U7D590_9RHOB</name>
<feature type="transmembrane region" description="Helical" evidence="9">
    <location>
        <begin position="71"/>
        <end position="97"/>
    </location>
</feature>
<dbReference type="GO" id="GO:0042773">
    <property type="term" value="P:ATP synthesis coupled electron transport"/>
    <property type="evidence" value="ECO:0007669"/>
    <property type="project" value="InterPro"/>
</dbReference>
<proteinExistence type="inferred from homology"/>
<evidence type="ECO:0000256" key="9">
    <source>
        <dbReference type="SAM" id="Phobius"/>
    </source>
</evidence>
<dbReference type="GO" id="GO:0005886">
    <property type="term" value="C:plasma membrane"/>
    <property type="evidence" value="ECO:0007669"/>
    <property type="project" value="UniProtKB-SubCell"/>
</dbReference>
<evidence type="ECO:0000256" key="3">
    <source>
        <dbReference type="ARBA" id="ARBA00005346"/>
    </source>
</evidence>
<sequence>MNHWIIAPVVLPAMLAPILAYVMRFDIPLQRAASITGAVLLTVIAAGLFMLTADGSVEVYRLGDWPAPFGIVLVLDRLSAMLVLLTAVLGLVVLVHASATGWDRSGRHFHALMHFQIMGISGAFLTGDAFNLFVLFEILLIASYGLAIHGGGKARLKAGLQYVIMNLAGSSLFLIALGTIYATTGTLNIADLSEKVREIPVEDAALVRVAAMLMMIVFAVKAALFPVQFWLPGTYASAPAPVAALFAIMTKVGAYAILRMHTVVFGPDAAAIGALSGDWLKPAALITVAIGAFGVIGARRLLPLVSFATLNSTGTLMLAIAAFTPYAAEAGLYYLVHSTLATAALFLVADLVLARRAGGDALAAAPATQQNGLLAALFFMAAIAIAGMPPLSGFLGKLLVLDALRVAEYTPLIWTVVLAGSLLVIVGFVRAGSQLFWKSTSVDPAPKAEAGLAPDPALAPAAPTDRLGPLQVAPTMVLLAGLAALTIFAGPISRHMNATASQLFDPSAYIEAVLVDQPMTKDLEEHH</sequence>
<dbReference type="EMBL" id="CP014796">
    <property type="protein sequence ID" value="APX23235.1"/>
    <property type="molecule type" value="Genomic_DNA"/>
</dbReference>
<feature type="transmembrane region" description="Helical" evidence="9">
    <location>
        <begin position="204"/>
        <end position="224"/>
    </location>
</feature>
<dbReference type="InterPro" id="IPR003918">
    <property type="entry name" value="NADH_UbQ_OxRdtase"/>
</dbReference>
<evidence type="ECO:0000256" key="5">
    <source>
        <dbReference type="ARBA" id="ARBA00022692"/>
    </source>
</evidence>
<dbReference type="KEGG" id="tpro:Ga0080559_TMP2439"/>